<dbReference type="InterPro" id="IPR022533">
    <property type="entry name" value="Cox20"/>
</dbReference>
<evidence type="ECO:0000256" key="2">
    <source>
        <dbReference type="ARBA" id="ARBA00009575"/>
    </source>
</evidence>
<evidence type="ECO:0000256" key="3">
    <source>
        <dbReference type="ARBA" id="ARBA00017689"/>
    </source>
</evidence>
<evidence type="ECO:0000256" key="8">
    <source>
        <dbReference type="ARBA" id="ARBA00023136"/>
    </source>
</evidence>
<keyword evidence="11" id="KW-1185">Reference proteome</keyword>
<keyword evidence="4 9" id="KW-0812">Transmembrane</keyword>
<name>A0A4V1IYH3_9FUNG</name>
<feature type="transmembrane region" description="Helical" evidence="9">
    <location>
        <begin position="40"/>
        <end position="59"/>
    </location>
</feature>
<keyword evidence="6 9" id="KW-1133">Transmembrane helix</keyword>
<evidence type="ECO:0000313" key="10">
    <source>
        <dbReference type="EMBL" id="RKP14559.1"/>
    </source>
</evidence>
<evidence type="ECO:0000256" key="1">
    <source>
        <dbReference type="ARBA" id="ARBA00004273"/>
    </source>
</evidence>
<evidence type="ECO:0000256" key="5">
    <source>
        <dbReference type="ARBA" id="ARBA00022792"/>
    </source>
</evidence>
<comment type="subcellular location">
    <subcellularLocation>
        <location evidence="1">Mitochondrion inner membrane</location>
    </subcellularLocation>
</comment>
<dbReference type="AlphaFoldDB" id="A0A4V1IYH3"/>
<evidence type="ECO:0000313" key="11">
    <source>
        <dbReference type="Proteomes" id="UP000267251"/>
    </source>
</evidence>
<keyword evidence="5" id="KW-0999">Mitochondrion inner membrane</keyword>
<evidence type="ECO:0000256" key="7">
    <source>
        <dbReference type="ARBA" id="ARBA00023128"/>
    </source>
</evidence>
<accession>A0A4V1IYH3</accession>
<keyword evidence="8 9" id="KW-0472">Membrane</keyword>
<comment type="similarity">
    <text evidence="2">Belongs to the COX20 family.</text>
</comment>
<evidence type="ECO:0000256" key="9">
    <source>
        <dbReference type="SAM" id="Phobius"/>
    </source>
</evidence>
<dbReference type="GO" id="GO:0005743">
    <property type="term" value="C:mitochondrial inner membrane"/>
    <property type="evidence" value="ECO:0007669"/>
    <property type="project" value="UniProtKB-SubCell"/>
</dbReference>
<dbReference type="EMBL" id="KZ987819">
    <property type="protein sequence ID" value="RKP14559.1"/>
    <property type="molecule type" value="Genomic_DNA"/>
</dbReference>
<proteinExistence type="inferred from homology"/>
<dbReference type="OrthoDB" id="14603at2759"/>
<gene>
    <name evidence="10" type="ORF">BJ684DRAFT_19052</name>
</gene>
<keyword evidence="7" id="KW-0496">Mitochondrion</keyword>
<protein>
    <recommendedName>
        <fullName evidence="3">Cytochrome c oxidase assembly protein COX20, mitochondrial</fullName>
    </recommendedName>
</protein>
<reference evidence="11" key="1">
    <citation type="journal article" date="2018" name="Nat. Microbiol.">
        <title>Leveraging single-cell genomics to expand the fungal tree of life.</title>
        <authorList>
            <person name="Ahrendt S.R."/>
            <person name="Quandt C.A."/>
            <person name="Ciobanu D."/>
            <person name="Clum A."/>
            <person name="Salamov A."/>
            <person name="Andreopoulos B."/>
            <person name="Cheng J.F."/>
            <person name="Woyke T."/>
            <person name="Pelin A."/>
            <person name="Henrissat B."/>
            <person name="Reynolds N.K."/>
            <person name="Benny G.L."/>
            <person name="Smith M.E."/>
            <person name="James T.Y."/>
            <person name="Grigoriev I.V."/>
        </authorList>
    </citation>
    <scope>NUCLEOTIDE SEQUENCE [LARGE SCALE GENOMIC DNA]</scope>
</reference>
<feature type="transmembrane region" description="Helical" evidence="9">
    <location>
        <begin position="65"/>
        <end position="84"/>
    </location>
</feature>
<dbReference type="Proteomes" id="UP000267251">
    <property type="component" value="Unassembled WGS sequence"/>
</dbReference>
<dbReference type="PANTHER" id="PTHR31586:SF1">
    <property type="entry name" value="CYTOCHROME C OXIDASE ASSEMBLY PROTEIN COX20, MITOCHONDRIAL"/>
    <property type="match status" value="1"/>
</dbReference>
<dbReference type="Pfam" id="PF12597">
    <property type="entry name" value="Cox20"/>
    <property type="match status" value="1"/>
</dbReference>
<dbReference type="GO" id="GO:0033617">
    <property type="term" value="P:mitochondrial respiratory chain complex IV assembly"/>
    <property type="evidence" value="ECO:0007669"/>
    <property type="project" value="InterPro"/>
</dbReference>
<organism evidence="10 11">
    <name type="scientific">Piptocephalis cylindrospora</name>
    <dbReference type="NCBI Taxonomy" id="1907219"/>
    <lineage>
        <taxon>Eukaryota</taxon>
        <taxon>Fungi</taxon>
        <taxon>Fungi incertae sedis</taxon>
        <taxon>Zoopagomycota</taxon>
        <taxon>Zoopagomycotina</taxon>
        <taxon>Zoopagomycetes</taxon>
        <taxon>Zoopagales</taxon>
        <taxon>Piptocephalidaceae</taxon>
        <taxon>Piptocephalis</taxon>
    </lineage>
</organism>
<sequence length="129" mass="14616">MTDAVERDPQQPSSSIWDRLQATRMEDFQRVTRLSCGRKAFLTGLATGTGVGMIHFLVHRKIPRACNWAIGTFCAISVGVWEVCRYQEARKSRQMMDIVVKMNQLEAKRAKALASEISAVEREEIEGKE</sequence>
<evidence type="ECO:0000256" key="4">
    <source>
        <dbReference type="ARBA" id="ARBA00022692"/>
    </source>
</evidence>
<dbReference type="PANTHER" id="PTHR31586">
    <property type="entry name" value="CYTOCHROME C OXIDASE PROTEIN 20"/>
    <property type="match status" value="1"/>
</dbReference>
<evidence type="ECO:0000256" key="6">
    <source>
        <dbReference type="ARBA" id="ARBA00022989"/>
    </source>
</evidence>
<dbReference type="PRINTS" id="PR02049">
    <property type="entry name" value="PROTEINF36A"/>
</dbReference>